<dbReference type="InterPro" id="IPR052944">
    <property type="entry name" value="Sporulation_related"/>
</dbReference>
<dbReference type="CDD" id="cd16329">
    <property type="entry name" value="LolA_like"/>
    <property type="match status" value="1"/>
</dbReference>
<keyword evidence="1" id="KW-0732">Signal</keyword>
<accession>A0A0P9N9S0</accession>
<dbReference type="Proteomes" id="UP000050381">
    <property type="component" value="Unassembled WGS sequence"/>
</dbReference>
<dbReference type="Pfam" id="PF17131">
    <property type="entry name" value="LolA_like"/>
    <property type="match status" value="1"/>
</dbReference>
<protein>
    <recommendedName>
        <fullName evidence="2">Uncharacterized protein TP-0789 domain-containing protein</fullName>
    </recommendedName>
</protein>
<proteinExistence type="predicted"/>
<feature type="domain" description="Uncharacterized protein TP-0789" evidence="2">
    <location>
        <begin position="76"/>
        <end position="257"/>
    </location>
</feature>
<dbReference type="PANTHER" id="PTHR37507:SF2">
    <property type="entry name" value="SPORULATION PROTEIN YDCC"/>
    <property type="match status" value="1"/>
</dbReference>
<evidence type="ECO:0000259" key="2">
    <source>
        <dbReference type="Pfam" id="PF17131"/>
    </source>
</evidence>
<evidence type="ECO:0000256" key="1">
    <source>
        <dbReference type="SAM" id="SignalP"/>
    </source>
</evidence>
<reference evidence="3 4" key="1">
    <citation type="submission" date="2015-09" db="EMBL/GenBank/DDBJ databases">
        <title>Genome announcement of multiple Pseudomonas syringae strains.</title>
        <authorList>
            <person name="Thakur S."/>
            <person name="Wang P.W."/>
            <person name="Gong Y."/>
            <person name="Weir B.S."/>
            <person name="Guttman D.S."/>
        </authorList>
    </citation>
    <scope>NUCLEOTIDE SEQUENCE [LARGE SCALE GENOMIC DNA]</scope>
    <source>
        <strain evidence="3 4">ICMP9419</strain>
    </source>
</reference>
<organism evidence="3 4">
    <name type="scientific">Pseudomonas syringae pv. castaneae</name>
    <dbReference type="NCBI Taxonomy" id="264450"/>
    <lineage>
        <taxon>Bacteria</taxon>
        <taxon>Pseudomonadati</taxon>
        <taxon>Pseudomonadota</taxon>
        <taxon>Gammaproteobacteria</taxon>
        <taxon>Pseudomonadales</taxon>
        <taxon>Pseudomonadaceae</taxon>
        <taxon>Pseudomonas</taxon>
        <taxon>Pseudomonas syringae</taxon>
    </lineage>
</organism>
<dbReference type="PATRIC" id="fig|264450.4.peg.4384"/>
<gene>
    <name evidence="3" type="ORF">ALO79_200124</name>
</gene>
<dbReference type="GeneID" id="55644815"/>
<evidence type="ECO:0000313" key="3">
    <source>
        <dbReference type="EMBL" id="KPW94109.1"/>
    </source>
</evidence>
<dbReference type="PANTHER" id="PTHR37507">
    <property type="entry name" value="SPORULATION PROTEIN YDCC"/>
    <property type="match status" value="1"/>
</dbReference>
<dbReference type="InterPro" id="IPR033399">
    <property type="entry name" value="TP_0789-like"/>
</dbReference>
<feature type="signal peptide" evidence="1">
    <location>
        <begin position="1"/>
        <end position="24"/>
    </location>
</feature>
<dbReference type="AlphaFoldDB" id="A0A0P9N9S0"/>
<evidence type="ECO:0000313" key="4">
    <source>
        <dbReference type="Proteomes" id="UP000050381"/>
    </source>
</evidence>
<feature type="chain" id="PRO_5006164039" description="Uncharacterized protein TP-0789 domain-containing protein" evidence="1">
    <location>
        <begin position="25"/>
        <end position="261"/>
    </location>
</feature>
<sequence length="261" mass="30427">MKGLKSVKYLAMLFCLVDVSVAVADEKGQEIARQADQHNVGWKDMSADLQMELRNAYGAVSTRELAVQFFEVHADGDKSLVRFLSPADVRGTTLLTHAHSLTSDDQWQFFPSLRRVKRIASENKSGPFMGSEFAYEDMASWELDKYQYQYLGDEIVDGLDAYKLEMTPAYPRSGYTRQVTWLDKQYYRPLKVEYYDRKNALLKTQTYSGYGVYLDRYWRASEMRMVNHQTGKQTWMRWSNYRFGNGYNELTFDKSSLDAQR</sequence>
<name>A0A0P9N9S0_PSESX</name>
<dbReference type="RefSeq" id="WP_033034363.1">
    <property type="nucleotide sequence ID" value="NZ_LJQD01000327.1"/>
</dbReference>
<dbReference type="EMBL" id="LJQD01000327">
    <property type="protein sequence ID" value="KPW94109.1"/>
    <property type="molecule type" value="Genomic_DNA"/>
</dbReference>
<comment type="caution">
    <text evidence="3">The sequence shown here is derived from an EMBL/GenBank/DDBJ whole genome shotgun (WGS) entry which is preliminary data.</text>
</comment>
<dbReference type="Gene3D" id="2.50.20.10">
    <property type="entry name" value="Lipoprotein localisation LolA/LolB/LppX"/>
    <property type="match status" value="1"/>
</dbReference>